<dbReference type="PATRIC" id="fig|423471.3.peg.5363"/>
<proteinExistence type="predicted"/>
<comment type="caution">
    <text evidence="1">The sequence shown here is derived from an EMBL/GenBank/DDBJ whole genome shotgun (WGS) entry which is preliminary data.</text>
</comment>
<evidence type="ECO:0000313" key="2">
    <source>
        <dbReference type="Proteomes" id="UP000003477"/>
    </source>
</evidence>
<dbReference type="Proteomes" id="UP000003477">
    <property type="component" value="Unassembled WGS sequence"/>
</dbReference>
<dbReference type="GeneID" id="88769026"/>
<sequence>MLKPKYLRVLYALENGGEIKLMNHRIVMNENRELCCVMNSSEQGEIFLGFDLPINSFIKLCEELKDTDIPLSVPKL</sequence>
<gene>
    <name evidence="1" type="ORF">CWATWH0003_B090</name>
</gene>
<name>G5JEA3_CROWT</name>
<dbReference type="RefSeq" id="WP_007313470.1">
    <property type="nucleotide sequence ID" value="NZ_AESD01000976.1"/>
</dbReference>
<organism evidence="1 2">
    <name type="scientific">Crocosphaera watsonii WH 0003</name>
    <dbReference type="NCBI Taxonomy" id="423471"/>
    <lineage>
        <taxon>Bacteria</taxon>
        <taxon>Bacillati</taxon>
        <taxon>Cyanobacteriota</taxon>
        <taxon>Cyanophyceae</taxon>
        <taxon>Oscillatoriophycideae</taxon>
        <taxon>Chroococcales</taxon>
        <taxon>Aphanothecaceae</taxon>
        <taxon>Crocosphaera</taxon>
    </lineage>
</organism>
<reference evidence="1 2" key="1">
    <citation type="journal article" date="2011" name="Front. Microbiol.">
        <title>Two Strains of Crocosphaera watsonii with Highly Conserved Genomes are Distinguished by Strain-Specific Features.</title>
        <authorList>
            <person name="Bench S.R."/>
            <person name="Ilikchyan I.N."/>
            <person name="Tripp H.J."/>
            <person name="Zehr J.P."/>
        </authorList>
    </citation>
    <scope>NUCLEOTIDE SEQUENCE [LARGE SCALE GENOMIC DNA]</scope>
    <source>
        <strain evidence="1 2">WH 0003</strain>
    </source>
</reference>
<dbReference type="EMBL" id="AESD01000976">
    <property type="protein sequence ID" value="EHJ09484.1"/>
    <property type="molecule type" value="Genomic_DNA"/>
</dbReference>
<protein>
    <submittedName>
        <fullName evidence="1">Uncharacterized protein</fullName>
    </submittedName>
</protein>
<dbReference type="AlphaFoldDB" id="G5JEA3"/>
<accession>G5JEA3</accession>
<evidence type="ECO:0000313" key="1">
    <source>
        <dbReference type="EMBL" id="EHJ09484.1"/>
    </source>
</evidence>